<dbReference type="Proteomes" id="UP000253065">
    <property type="component" value="Unassembled WGS sequence"/>
</dbReference>
<reference evidence="3 4" key="1">
    <citation type="submission" date="2018-07" db="EMBL/GenBank/DDBJ databases">
        <title>Freshwater and sediment microbial communities from various areas in North America, analyzing microbe dynamics in response to fracking.</title>
        <authorList>
            <person name="Lamendella R."/>
        </authorList>
    </citation>
    <scope>NUCLEOTIDE SEQUENCE [LARGE SCALE GENOMIC DNA]</scope>
    <source>
        <strain evidence="3 4">114E</strain>
        <strain evidence="2 5">114E_o</strain>
    </source>
</reference>
<evidence type="ECO:0000313" key="2">
    <source>
        <dbReference type="EMBL" id="RBP70545.1"/>
    </source>
</evidence>
<accession>A0A368UV51</accession>
<evidence type="ECO:0000313" key="4">
    <source>
        <dbReference type="Proteomes" id="UP000252795"/>
    </source>
</evidence>
<feature type="domain" description="DUF6160" evidence="1">
    <location>
        <begin position="12"/>
        <end position="85"/>
    </location>
</feature>
<dbReference type="EMBL" id="QNSA01000010">
    <property type="protein sequence ID" value="RBP70545.1"/>
    <property type="molecule type" value="Genomic_DNA"/>
</dbReference>
<dbReference type="Pfam" id="PF19657">
    <property type="entry name" value="DUF6160"/>
    <property type="match status" value="1"/>
</dbReference>
<dbReference type="RefSeq" id="WP_023012024.1">
    <property type="nucleotide sequence ID" value="NZ_QNSA01000010.1"/>
</dbReference>
<name>A0A368UV51_MARNT</name>
<gene>
    <name evidence="3" type="ORF">DET51_110189</name>
    <name evidence="2" type="ORF">DET64_110189</name>
</gene>
<dbReference type="Proteomes" id="UP000252795">
    <property type="component" value="Unassembled WGS sequence"/>
</dbReference>
<sequence>MTRKLSGILPLSTVVLGLGSYSMITAADLQSLDDRALSEIRGQSGITIETDLTMAADKLSYYDDGKGVHLEGMRVGSSEVPGQGAFHRTRIDIGSDAALNLEYLVEDRRVEFSDIRLAGAPGVSMGGIFFDHSLQGTLSLRQQTAGGNGYEFDSAYTMTGGRLGYRTNGNSVFLDDITMSVEALGVTLERVGQTLELTAPRVTGSWQVGAIRYSSDPAIYGRSTNSNGDLLPSYGGLSGQYELSSTTDISAGGRAGEGLRFDNETTIHSASFLYHDDGHSLALRDITGAYRIQDLRLDVDQDWRGRPAVGLTLGRMEGEFEVGAIEIGGAGKSFGAFNLSFLLEDQVFGGRNYTNALYLQGGGHADAGAQGLRLAAQWSLRLSDLSYTEDGNRVIISGLQSWGQGDITVNVTRDGVQGETRFYDGLRIGFEGLKAGYRINGMRVGSDDAPLQGGTELLLALGIYPAYDFTLDGHMTLGAGGASGEGLTINSDIHIRDGRAAVIAAPYDEGNGEQPQKGLWLTDMTYDGHVRNMTLDVTDEGLALATEESWSTMDIGNVRIGNGVDGESLGRLKIQRFEQGSTTLIKPGGAGNVCVGGAGASASACSASGGEWEMRGEEGVTIEMKNILARAQSSEKRNSLLWETNRTVDGQGRAVNGSGTRLVLDNIYTSDGGDFDGDGVDDNTYGIQTDLSVDVYQTRVVKKENGADSLGVNGARGDEKIMDASAPQGYRYVSSPSEADRLNRPLGFAVKAETRFKELTINNIDLVHPVGGAQTAVFGAVLQNVNIRANLTATPIP</sequence>
<evidence type="ECO:0000259" key="1">
    <source>
        <dbReference type="Pfam" id="PF19657"/>
    </source>
</evidence>
<protein>
    <recommendedName>
        <fullName evidence="1">DUF6160 domain-containing protein</fullName>
    </recommendedName>
</protein>
<dbReference type="EMBL" id="QPJB01000010">
    <property type="protein sequence ID" value="RCW31930.1"/>
    <property type="molecule type" value="Genomic_DNA"/>
</dbReference>
<proteinExistence type="predicted"/>
<organism evidence="3 4">
    <name type="scientific">Marinobacter nauticus</name>
    <name type="common">Marinobacter hydrocarbonoclasticus</name>
    <name type="synonym">Marinobacter aquaeolei</name>
    <dbReference type="NCBI Taxonomy" id="2743"/>
    <lineage>
        <taxon>Bacteria</taxon>
        <taxon>Pseudomonadati</taxon>
        <taxon>Pseudomonadota</taxon>
        <taxon>Gammaproteobacteria</taxon>
        <taxon>Pseudomonadales</taxon>
        <taxon>Marinobacteraceae</taxon>
        <taxon>Marinobacter</taxon>
    </lineage>
</organism>
<dbReference type="InterPro" id="IPR046158">
    <property type="entry name" value="DUF6160"/>
</dbReference>
<dbReference type="AlphaFoldDB" id="A0A368UV51"/>
<evidence type="ECO:0000313" key="3">
    <source>
        <dbReference type="EMBL" id="RCW31930.1"/>
    </source>
</evidence>
<comment type="caution">
    <text evidence="3">The sequence shown here is derived from an EMBL/GenBank/DDBJ whole genome shotgun (WGS) entry which is preliminary data.</text>
</comment>
<keyword evidence="5" id="KW-1185">Reference proteome</keyword>
<evidence type="ECO:0000313" key="5">
    <source>
        <dbReference type="Proteomes" id="UP000253065"/>
    </source>
</evidence>